<evidence type="ECO:0000313" key="2">
    <source>
        <dbReference type="Proteomes" id="UP000053681"/>
    </source>
</evidence>
<dbReference type="Proteomes" id="UP000053681">
    <property type="component" value="Unassembled WGS sequence"/>
</dbReference>
<protein>
    <submittedName>
        <fullName evidence="1">Uncharacterized protein</fullName>
    </submittedName>
</protein>
<comment type="caution">
    <text evidence="1">The sequence shown here is derived from an EMBL/GenBank/DDBJ whole genome shotgun (WGS) entry which is preliminary data.</text>
</comment>
<dbReference type="EMBL" id="LNQP01000031">
    <property type="protein sequence ID" value="KSU87969.1"/>
    <property type="molecule type" value="Genomic_DNA"/>
</dbReference>
<dbReference type="AlphaFoldDB" id="A0A0V8JLT4"/>
<gene>
    <name evidence="1" type="ORF">AS180_10205</name>
</gene>
<dbReference type="RefSeq" id="WP_062686773.1">
    <property type="nucleotide sequence ID" value="NZ_KQ758647.1"/>
</dbReference>
<proteinExistence type="predicted"/>
<evidence type="ECO:0000313" key="1">
    <source>
        <dbReference type="EMBL" id="KSU87969.1"/>
    </source>
</evidence>
<keyword evidence="2" id="KW-1185">Reference proteome</keyword>
<organism evidence="1 2">
    <name type="scientific">Priestia veravalensis</name>
    <dbReference type="NCBI Taxonomy" id="1414648"/>
    <lineage>
        <taxon>Bacteria</taxon>
        <taxon>Bacillati</taxon>
        <taxon>Bacillota</taxon>
        <taxon>Bacilli</taxon>
        <taxon>Bacillales</taxon>
        <taxon>Bacillaceae</taxon>
        <taxon>Priestia</taxon>
    </lineage>
</organism>
<sequence>MCYYNAEHFAIFMSLQFGIEVDEEQVGEESVLLYKEELDEKLVTEELLTITPEIVMVHSCVYNNAEHEWLVCVASNADTNQPLYLVCLKNDEKIYEEVLLQEKDIEK</sequence>
<accession>A0A0V8JLT4</accession>
<reference evidence="1 2" key="1">
    <citation type="submission" date="2015-11" db="EMBL/GenBank/DDBJ databases">
        <title>Bacillus caseinolyticus sp nov.</title>
        <authorList>
            <person name="Dastager S.G."/>
            <person name="Mawlankar R."/>
        </authorList>
    </citation>
    <scope>NUCLEOTIDE SEQUENCE [LARGE SCALE GENOMIC DNA]</scope>
    <source>
        <strain evidence="1 2">SGD-V-76</strain>
    </source>
</reference>
<name>A0A0V8JLT4_9BACI</name>